<dbReference type="PANTHER" id="PTHR33529">
    <property type="entry name" value="SLR0882 PROTEIN-RELATED"/>
    <property type="match status" value="1"/>
</dbReference>
<gene>
    <name evidence="7" type="ORF">METZ01_LOCUS180246</name>
</gene>
<dbReference type="NCBIfam" id="TIGR04408">
    <property type="entry name" value="LptG_lptG"/>
    <property type="match status" value="1"/>
</dbReference>
<keyword evidence="3 6" id="KW-0812">Transmembrane</keyword>
<feature type="transmembrane region" description="Helical" evidence="6">
    <location>
        <begin position="87"/>
        <end position="107"/>
    </location>
</feature>
<keyword evidence="5 6" id="KW-0472">Membrane</keyword>
<accession>A0A382CNN5</accession>
<comment type="subcellular location">
    <subcellularLocation>
        <location evidence="1">Cell membrane</location>
        <topology evidence="1">Multi-pass membrane protein</topology>
    </subcellularLocation>
</comment>
<organism evidence="7">
    <name type="scientific">marine metagenome</name>
    <dbReference type="NCBI Taxonomy" id="408172"/>
    <lineage>
        <taxon>unclassified sequences</taxon>
        <taxon>metagenomes</taxon>
        <taxon>ecological metagenomes</taxon>
    </lineage>
</organism>
<name>A0A382CNN5_9ZZZZ</name>
<proteinExistence type="predicted"/>
<evidence type="ECO:0000256" key="3">
    <source>
        <dbReference type="ARBA" id="ARBA00022692"/>
    </source>
</evidence>
<dbReference type="AlphaFoldDB" id="A0A382CNN5"/>
<evidence type="ECO:0000256" key="1">
    <source>
        <dbReference type="ARBA" id="ARBA00004651"/>
    </source>
</evidence>
<dbReference type="GO" id="GO:0043190">
    <property type="term" value="C:ATP-binding cassette (ABC) transporter complex"/>
    <property type="evidence" value="ECO:0007669"/>
    <property type="project" value="InterPro"/>
</dbReference>
<dbReference type="GO" id="GO:0055085">
    <property type="term" value="P:transmembrane transport"/>
    <property type="evidence" value="ECO:0007669"/>
    <property type="project" value="InterPro"/>
</dbReference>
<dbReference type="InterPro" id="IPR005495">
    <property type="entry name" value="LptG/LptF_permease"/>
</dbReference>
<evidence type="ECO:0000313" key="7">
    <source>
        <dbReference type="EMBL" id="SVB27392.1"/>
    </source>
</evidence>
<feature type="transmembrane region" description="Helical" evidence="6">
    <location>
        <begin position="286"/>
        <end position="303"/>
    </location>
</feature>
<evidence type="ECO:0000256" key="6">
    <source>
        <dbReference type="SAM" id="Phobius"/>
    </source>
</evidence>
<protein>
    <recommendedName>
        <fullName evidence="8">LPS export ABC transporter permease LptG</fullName>
    </recommendedName>
</protein>
<dbReference type="EMBL" id="UINC01035260">
    <property type="protein sequence ID" value="SVB27392.1"/>
    <property type="molecule type" value="Genomic_DNA"/>
</dbReference>
<sequence>MTFIVLFVFVALSGFIDFVSQADDIGIGSYGVFEAVQYTFLKLPSSVFQLMPIVVLIGSLLGLGALSKNSEITIMMSSGFSLFRLSSSVAITGFIFCFFIIAVGEYFSPPMERFADQLRTKNKYNLSTLGQSKGFWLKDENKIININFVSENKSFGELTIFELGEDARINKISKASSAGIDDYNQWILSNLNESTFKESGVESAYSRYKIDKTKLNRDLVSLTVVKSEDLNVIELFRFIKYLQGNNLDTDQYTVSFHSRVASLFVIPIMCLFALPMSIGVQRSRGTGYRITLGVMIGLVYFIMQNVLMESVQ</sequence>
<dbReference type="GO" id="GO:0015920">
    <property type="term" value="P:lipopolysaccharide transport"/>
    <property type="evidence" value="ECO:0007669"/>
    <property type="project" value="TreeGrafter"/>
</dbReference>
<evidence type="ECO:0000256" key="2">
    <source>
        <dbReference type="ARBA" id="ARBA00022475"/>
    </source>
</evidence>
<keyword evidence="4 6" id="KW-1133">Transmembrane helix</keyword>
<keyword evidence="2" id="KW-1003">Cell membrane</keyword>
<evidence type="ECO:0000256" key="4">
    <source>
        <dbReference type="ARBA" id="ARBA00022989"/>
    </source>
</evidence>
<dbReference type="Pfam" id="PF03739">
    <property type="entry name" value="LptF_LptG"/>
    <property type="match status" value="1"/>
</dbReference>
<dbReference type="PANTHER" id="PTHR33529:SF2">
    <property type="entry name" value="LIPOPOLYSACCHARIDE EXPORT SYSTEM PERMEASE PROTEIN LPTG"/>
    <property type="match status" value="1"/>
</dbReference>
<dbReference type="InterPro" id="IPR030923">
    <property type="entry name" value="LptG"/>
</dbReference>
<feature type="transmembrane region" description="Helical" evidence="6">
    <location>
        <begin position="46"/>
        <end position="66"/>
    </location>
</feature>
<feature type="non-terminal residue" evidence="7">
    <location>
        <position position="312"/>
    </location>
</feature>
<evidence type="ECO:0008006" key="8">
    <source>
        <dbReference type="Google" id="ProtNLM"/>
    </source>
</evidence>
<reference evidence="7" key="1">
    <citation type="submission" date="2018-05" db="EMBL/GenBank/DDBJ databases">
        <authorList>
            <person name="Lanie J.A."/>
            <person name="Ng W.-L."/>
            <person name="Kazmierczak K.M."/>
            <person name="Andrzejewski T.M."/>
            <person name="Davidsen T.M."/>
            <person name="Wayne K.J."/>
            <person name="Tettelin H."/>
            <person name="Glass J.I."/>
            <person name="Rusch D."/>
            <person name="Podicherti R."/>
            <person name="Tsui H.-C.T."/>
            <person name="Winkler M.E."/>
        </authorList>
    </citation>
    <scope>NUCLEOTIDE SEQUENCE</scope>
</reference>
<evidence type="ECO:0000256" key="5">
    <source>
        <dbReference type="ARBA" id="ARBA00023136"/>
    </source>
</evidence>
<feature type="transmembrane region" description="Helical" evidence="6">
    <location>
        <begin position="256"/>
        <end position="274"/>
    </location>
</feature>